<proteinExistence type="predicted"/>
<dbReference type="OrthoDB" id="4709096at2"/>
<evidence type="ECO:0000313" key="1">
    <source>
        <dbReference type="EMBL" id="GAC56933.1"/>
    </source>
</evidence>
<organism evidence="1 2">
    <name type="scientific">Gordonia hirsuta DSM 44140 = NBRC 16056</name>
    <dbReference type="NCBI Taxonomy" id="1121927"/>
    <lineage>
        <taxon>Bacteria</taxon>
        <taxon>Bacillati</taxon>
        <taxon>Actinomycetota</taxon>
        <taxon>Actinomycetes</taxon>
        <taxon>Mycobacteriales</taxon>
        <taxon>Gordoniaceae</taxon>
        <taxon>Gordonia</taxon>
    </lineage>
</organism>
<name>L7LA72_9ACTN</name>
<dbReference type="eggNOG" id="ENOG502ZS39">
    <property type="taxonomic scope" value="Bacteria"/>
</dbReference>
<evidence type="ECO:0000313" key="2">
    <source>
        <dbReference type="Proteomes" id="UP000053405"/>
    </source>
</evidence>
<dbReference type="AlphaFoldDB" id="L7LA72"/>
<dbReference type="Proteomes" id="UP000053405">
    <property type="component" value="Unassembled WGS sequence"/>
</dbReference>
<accession>L7LA72</accession>
<evidence type="ECO:0008006" key="3">
    <source>
        <dbReference type="Google" id="ProtNLM"/>
    </source>
</evidence>
<comment type="caution">
    <text evidence="1">The sequence shown here is derived from an EMBL/GenBank/DDBJ whole genome shotgun (WGS) entry which is preliminary data.</text>
</comment>
<sequence length="170" mass="19289">MARRLSYSARYDFAPELLYRAQTERCYWQELADGFRMLTPVSELAEFSSGPEGMRVVLTQAIPRNMLPPLAQTVLAKDMMITRTETLGAWDPEQTRGDYSASVPAGPGSLTGRQVLVRTESGCTMRKTTEVKVYIPFINAKLEQLMLLNLVDLFRAEAEYSKSWVDKNLR</sequence>
<dbReference type="STRING" id="1121927.GOHSU_14_01000"/>
<protein>
    <recommendedName>
        <fullName evidence="3">DUF2505 domain-containing protein</fullName>
    </recommendedName>
</protein>
<reference evidence="1 2" key="1">
    <citation type="submission" date="2012-12" db="EMBL/GenBank/DDBJ databases">
        <title>Whole genome shotgun sequence of Gordonia hirsuta NBRC 16056.</title>
        <authorList>
            <person name="Isaki-Nakamura S."/>
            <person name="Hosoyama A."/>
            <person name="Tsuchikane K."/>
            <person name="Katsumata H."/>
            <person name="Baba S."/>
            <person name="Yamazaki S."/>
            <person name="Fujita N."/>
        </authorList>
    </citation>
    <scope>NUCLEOTIDE SEQUENCE [LARGE SCALE GENOMIC DNA]</scope>
    <source>
        <strain evidence="1 2">NBRC 16056</strain>
    </source>
</reference>
<gene>
    <name evidence="1" type="ORF">GOHSU_14_01000</name>
</gene>
<dbReference type="InterPro" id="IPR019639">
    <property type="entry name" value="DUF2505"/>
</dbReference>
<dbReference type="Pfam" id="PF10698">
    <property type="entry name" value="DUF2505"/>
    <property type="match status" value="1"/>
</dbReference>
<dbReference type="RefSeq" id="WP_005938121.1">
    <property type="nucleotide sequence ID" value="NZ_ATVK01000046.1"/>
</dbReference>
<dbReference type="EMBL" id="BANT01000014">
    <property type="protein sequence ID" value="GAC56933.1"/>
    <property type="molecule type" value="Genomic_DNA"/>
</dbReference>
<keyword evidence="2" id="KW-1185">Reference proteome</keyword>